<organism evidence="2 3">
    <name type="scientific">Saccharobesus litoralis</name>
    <dbReference type="NCBI Taxonomy" id="2172099"/>
    <lineage>
        <taxon>Bacteria</taxon>
        <taxon>Pseudomonadati</taxon>
        <taxon>Pseudomonadota</taxon>
        <taxon>Gammaproteobacteria</taxon>
        <taxon>Alteromonadales</taxon>
        <taxon>Alteromonadaceae</taxon>
        <taxon>Saccharobesus</taxon>
    </lineage>
</organism>
<dbReference type="PANTHER" id="PTHR21366">
    <property type="entry name" value="GLYOXALASE FAMILY PROTEIN"/>
    <property type="match status" value="1"/>
</dbReference>
<keyword evidence="3" id="KW-1185">Reference proteome</keyword>
<dbReference type="EMBL" id="CP026604">
    <property type="protein sequence ID" value="AWB66518.1"/>
    <property type="molecule type" value="Genomic_DNA"/>
</dbReference>
<dbReference type="InterPro" id="IPR050383">
    <property type="entry name" value="GlyoxalaseI/FosfomycinResist"/>
</dbReference>
<evidence type="ECO:0000313" key="2">
    <source>
        <dbReference type="EMBL" id="AWB66518.1"/>
    </source>
</evidence>
<dbReference type="RefSeq" id="WP_108602581.1">
    <property type="nucleotide sequence ID" value="NZ_CP026604.1"/>
</dbReference>
<dbReference type="InterPro" id="IPR004360">
    <property type="entry name" value="Glyas_Fos-R_dOase_dom"/>
</dbReference>
<gene>
    <name evidence="2" type="ORF">C2869_08795</name>
</gene>
<sequence length="137" mass="14823">MPLKIVGLDHIVLRTSNLSAMLAFYQDVLACPLERQLPPEVGLSQLRAGNTLIDIVDVNSELGRLGGTAPSQQNNNLDHFCLQFTGCDLPSLIQHLTAQGVKVGDVAERYGAQGFGQSIYIQDPDGNTLELKAHKPT</sequence>
<dbReference type="KEGG" id="cate:C2869_08795"/>
<dbReference type="Proteomes" id="UP000244441">
    <property type="component" value="Chromosome"/>
</dbReference>
<dbReference type="OrthoDB" id="9812656at2"/>
<dbReference type="PROSITE" id="PS51819">
    <property type="entry name" value="VOC"/>
    <property type="match status" value="1"/>
</dbReference>
<dbReference type="Pfam" id="PF00903">
    <property type="entry name" value="Glyoxalase"/>
    <property type="match status" value="1"/>
</dbReference>
<dbReference type="PANTHER" id="PTHR21366:SF14">
    <property type="entry name" value="GLYOXALASE DOMAIN-CONTAINING PROTEIN 5"/>
    <property type="match status" value="1"/>
</dbReference>
<protein>
    <submittedName>
        <fullName evidence="2">VOC family virulence protein</fullName>
    </submittedName>
</protein>
<evidence type="ECO:0000259" key="1">
    <source>
        <dbReference type="PROSITE" id="PS51819"/>
    </source>
</evidence>
<dbReference type="SUPFAM" id="SSF54593">
    <property type="entry name" value="Glyoxalase/Bleomycin resistance protein/Dihydroxybiphenyl dioxygenase"/>
    <property type="match status" value="1"/>
</dbReference>
<dbReference type="InterPro" id="IPR029068">
    <property type="entry name" value="Glyas_Bleomycin-R_OHBP_Dase"/>
</dbReference>
<accession>A0A2S0VQM9</accession>
<dbReference type="AlphaFoldDB" id="A0A2S0VQM9"/>
<proteinExistence type="predicted"/>
<dbReference type="Gene3D" id="3.10.180.10">
    <property type="entry name" value="2,3-Dihydroxybiphenyl 1,2-Dioxygenase, domain 1"/>
    <property type="match status" value="1"/>
</dbReference>
<evidence type="ECO:0000313" key="3">
    <source>
        <dbReference type="Proteomes" id="UP000244441"/>
    </source>
</evidence>
<dbReference type="InterPro" id="IPR037523">
    <property type="entry name" value="VOC_core"/>
</dbReference>
<reference evidence="2 3" key="1">
    <citation type="submission" date="2018-01" db="EMBL/GenBank/DDBJ databases">
        <title>Genome sequence of a Cantenovulum-like bacteria.</title>
        <authorList>
            <person name="Tan W.R."/>
            <person name="Lau N.-S."/>
            <person name="Go F."/>
            <person name="Amirul A.-A.A."/>
        </authorList>
    </citation>
    <scope>NUCLEOTIDE SEQUENCE [LARGE SCALE GENOMIC DNA]</scope>
    <source>
        <strain evidence="2 3">CCB-QB4</strain>
    </source>
</reference>
<name>A0A2S0VQM9_9ALTE</name>
<feature type="domain" description="VOC" evidence="1">
    <location>
        <begin position="7"/>
        <end position="134"/>
    </location>
</feature>